<reference evidence="2 3" key="1">
    <citation type="submission" date="2018-12" db="EMBL/GenBank/DDBJ databases">
        <authorList>
            <consortium name="Pathogen Informatics"/>
        </authorList>
    </citation>
    <scope>NUCLEOTIDE SEQUENCE [LARGE SCALE GENOMIC DNA]</scope>
    <source>
        <strain evidence="2 3">NCTC949</strain>
    </source>
</reference>
<dbReference type="SUPFAM" id="SSF63380">
    <property type="entry name" value="Riboflavin synthase domain-like"/>
    <property type="match status" value="1"/>
</dbReference>
<dbReference type="Proteomes" id="UP000271380">
    <property type="component" value="Chromosome"/>
</dbReference>
<protein>
    <submittedName>
        <fullName evidence="2">Siderophore-interacting protein</fullName>
    </submittedName>
</protein>
<evidence type="ECO:0000313" key="3">
    <source>
        <dbReference type="Proteomes" id="UP000271380"/>
    </source>
</evidence>
<dbReference type="Gene3D" id="3.40.50.80">
    <property type="entry name" value="Nucleotide-binding domain of ferredoxin-NADP reductase (FNR) module"/>
    <property type="match status" value="1"/>
</dbReference>
<dbReference type="Pfam" id="PF08021">
    <property type="entry name" value="FAD_binding_9"/>
    <property type="match status" value="1"/>
</dbReference>
<dbReference type="EMBL" id="LR134377">
    <property type="protein sequence ID" value="VEH06904.1"/>
    <property type="molecule type" value="Genomic_DNA"/>
</dbReference>
<dbReference type="PANTHER" id="PTHR30157:SF0">
    <property type="entry name" value="NADPH-DEPENDENT FERRIC-CHELATE REDUCTASE"/>
    <property type="match status" value="1"/>
</dbReference>
<dbReference type="CDD" id="cd06193">
    <property type="entry name" value="siderophore_interacting"/>
    <property type="match status" value="1"/>
</dbReference>
<dbReference type="InterPro" id="IPR013113">
    <property type="entry name" value="SIP_FAD-bd"/>
</dbReference>
<dbReference type="RefSeq" id="WP_126316842.1">
    <property type="nucleotide sequence ID" value="NZ_JBHOLU010000003.1"/>
</dbReference>
<dbReference type="GO" id="GO:0016491">
    <property type="term" value="F:oxidoreductase activity"/>
    <property type="evidence" value="ECO:0007669"/>
    <property type="project" value="InterPro"/>
</dbReference>
<accession>A0AB38VVP3</accession>
<organism evidence="2 3">
    <name type="scientific">Corynebacterium kutscheri</name>
    <dbReference type="NCBI Taxonomy" id="35755"/>
    <lineage>
        <taxon>Bacteria</taxon>
        <taxon>Bacillati</taxon>
        <taxon>Actinomycetota</taxon>
        <taxon>Actinomycetes</taxon>
        <taxon>Mycobacteriales</taxon>
        <taxon>Corynebacteriaceae</taxon>
        <taxon>Corynebacterium</taxon>
    </lineage>
</organism>
<dbReference type="AlphaFoldDB" id="A0AB38VVP3"/>
<feature type="domain" description="FAD-binding FR-type" evidence="1">
    <location>
        <begin position="9"/>
        <end position="133"/>
    </location>
</feature>
<dbReference type="PANTHER" id="PTHR30157">
    <property type="entry name" value="FERRIC REDUCTASE, NADPH-DEPENDENT"/>
    <property type="match status" value="1"/>
</dbReference>
<dbReference type="InterPro" id="IPR017927">
    <property type="entry name" value="FAD-bd_FR_type"/>
</dbReference>
<dbReference type="Gene3D" id="2.40.30.10">
    <property type="entry name" value="Translation factors"/>
    <property type="match status" value="1"/>
</dbReference>
<proteinExistence type="predicted"/>
<evidence type="ECO:0000259" key="1">
    <source>
        <dbReference type="PROSITE" id="PS51384"/>
    </source>
</evidence>
<name>A0AB38VVP3_9CORY</name>
<evidence type="ECO:0000313" key="2">
    <source>
        <dbReference type="EMBL" id="VEH06904.1"/>
    </source>
</evidence>
<dbReference type="InterPro" id="IPR017938">
    <property type="entry name" value="Riboflavin_synthase-like_b-brl"/>
</dbReference>
<dbReference type="PROSITE" id="PS51384">
    <property type="entry name" value="FAD_FR"/>
    <property type="match status" value="1"/>
</dbReference>
<dbReference type="InterPro" id="IPR007037">
    <property type="entry name" value="SIP_rossman_dom"/>
</dbReference>
<dbReference type="InterPro" id="IPR039261">
    <property type="entry name" value="FNR_nucleotide-bd"/>
</dbReference>
<dbReference type="Pfam" id="PF04954">
    <property type="entry name" value="SIP"/>
    <property type="match status" value="1"/>
</dbReference>
<gene>
    <name evidence="2" type="primary">viuB_2</name>
    <name evidence="2" type="ORF">NCTC949_01374</name>
</gene>
<sequence length="279" mass="31296">MTKPSRPPLEAYEATVIAHTWINKELIRISFLAPAITNKKLDFSDHYVKLLFIPPEAQYNWPFDLAEITRTLPRKLQPIKRTYTLCNIDQKAGTFDIIFLAHGANGFAGVWAQKAQIGDVLPFVGPGGAWAPSHHKHYVLAGDESAIPAIMEATHRLNGASADVFLEVSSATSHFDLPQIPGIAIYWVDRNGATPGTMLVQALRLLPDTSFNSDTGWFIHGVAEMVKDVRRLLFVDRQVAKSDVSISGYWRLGMTEDEWQSSKIVFNRDNEAEEEKLRH</sequence>
<dbReference type="InterPro" id="IPR039374">
    <property type="entry name" value="SIP_fam"/>
</dbReference>